<accession>A0A9X2Y089</accession>
<keyword evidence="3" id="KW-0998">Cell outer membrane</keyword>
<dbReference type="Gene3D" id="3.30.1330.60">
    <property type="entry name" value="OmpA-like domain"/>
    <property type="match status" value="2"/>
</dbReference>
<comment type="subcellular location">
    <subcellularLocation>
        <location evidence="1">Cell outer membrane</location>
    </subcellularLocation>
</comment>
<evidence type="ECO:0000259" key="5">
    <source>
        <dbReference type="PROSITE" id="PS51123"/>
    </source>
</evidence>
<keyword evidence="7" id="KW-1185">Reference proteome</keyword>
<dbReference type="CDD" id="cd07185">
    <property type="entry name" value="OmpA_C-like"/>
    <property type="match status" value="2"/>
</dbReference>
<dbReference type="PANTHER" id="PTHR30329:SF21">
    <property type="entry name" value="LIPOPROTEIN YIAD-RELATED"/>
    <property type="match status" value="1"/>
</dbReference>
<evidence type="ECO:0000256" key="3">
    <source>
        <dbReference type="ARBA" id="ARBA00023237"/>
    </source>
</evidence>
<sequence>MKISFGVLLAIFFVLGTKAQETKDTVLIFFPFDQSTLTHSARRTLDSLITAFRNNPPSAQLAIYGHCDSLGSNAYNDKLSNERSNVVHNYLLNHGLTKTAISEVQGHGENRPLNDNSTPEEQQINRRVELIWPSKNEQSNAHITAKDTVIEFSKEVVDTVKEGQTLRLRNINFYGGSHQFLPEAKPALDELLDAMKRYPELEIEILGHICCLHGTGTDGVDFDAGDRNLSINRARAVYDYLIENGIDKNRMTYKGLAATIPLVYPEYSEADRTLNRRVEIKIVKR</sequence>
<dbReference type="PROSITE" id="PS51123">
    <property type="entry name" value="OMPA_2"/>
    <property type="match status" value="2"/>
</dbReference>
<keyword evidence="2 4" id="KW-0472">Membrane</keyword>
<dbReference type="SUPFAM" id="SSF103088">
    <property type="entry name" value="OmpA-like"/>
    <property type="match status" value="2"/>
</dbReference>
<evidence type="ECO:0000256" key="4">
    <source>
        <dbReference type="PROSITE-ProRule" id="PRU00473"/>
    </source>
</evidence>
<dbReference type="AlphaFoldDB" id="A0A9X2Y089"/>
<reference evidence="6" key="2">
    <citation type="submission" date="2023-04" db="EMBL/GenBank/DDBJ databases">
        <title>Paracnuella aquatica gen. nov., sp. nov., a member of the family Chitinophagaceae isolated from a hot spring.</title>
        <authorList>
            <person name="Wang C."/>
        </authorList>
    </citation>
    <scope>NUCLEOTIDE SEQUENCE</scope>
    <source>
        <strain evidence="6">LB-8</strain>
    </source>
</reference>
<dbReference type="InterPro" id="IPR006664">
    <property type="entry name" value="OMP_bac"/>
</dbReference>
<comment type="caution">
    <text evidence="6">The sequence shown here is derived from an EMBL/GenBank/DDBJ whole genome shotgun (WGS) entry which is preliminary data.</text>
</comment>
<dbReference type="PRINTS" id="PR01021">
    <property type="entry name" value="OMPADOMAIN"/>
</dbReference>
<dbReference type="InterPro" id="IPR050330">
    <property type="entry name" value="Bact_OuterMem_StrucFunc"/>
</dbReference>
<protein>
    <submittedName>
        <fullName evidence="6">OmpA family protein</fullName>
    </submittedName>
</protein>
<evidence type="ECO:0000313" key="7">
    <source>
        <dbReference type="Proteomes" id="UP001155483"/>
    </source>
</evidence>
<dbReference type="Proteomes" id="UP001155483">
    <property type="component" value="Unassembled WGS sequence"/>
</dbReference>
<feature type="domain" description="OmpA-like" evidence="5">
    <location>
        <begin position="160"/>
        <end position="285"/>
    </location>
</feature>
<feature type="domain" description="OmpA-like" evidence="5">
    <location>
        <begin position="17"/>
        <end position="136"/>
    </location>
</feature>
<dbReference type="InterPro" id="IPR006665">
    <property type="entry name" value="OmpA-like"/>
</dbReference>
<evidence type="ECO:0000256" key="1">
    <source>
        <dbReference type="ARBA" id="ARBA00004442"/>
    </source>
</evidence>
<dbReference type="InterPro" id="IPR036737">
    <property type="entry name" value="OmpA-like_sf"/>
</dbReference>
<organism evidence="6 7">
    <name type="scientific">Paraflavisolibacter caeni</name>
    <dbReference type="NCBI Taxonomy" id="2982496"/>
    <lineage>
        <taxon>Bacteria</taxon>
        <taxon>Pseudomonadati</taxon>
        <taxon>Bacteroidota</taxon>
        <taxon>Chitinophagia</taxon>
        <taxon>Chitinophagales</taxon>
        <taxon>Chitinophagaceae</taxon>
        <taxon>Paraflavisolibacter</taxon>
    </lineage>
</organism>
<dbReference type="PANTHER" id="PTHR30329">
    <property type="entry name" value="STATOR ELEMENT OF FLAGELLAR MOTOR COMPLEX"/>
    <property type="match status" value="1"/>
</dbReference>
<dbReference type="Pfam" id="PF00691">
    <property type="entry name" value="OmpA"/>
    <property type="match status" value="2"/>
</dbReference>
<dbReference type="EMBL" id="JAOTIF010000026">
    <property type="protein sequence ID" value="MCU7551987.1"/>
    <property type="molecule type" value="Genomic_DNA"/>
</dbReference>
<evidence type="ECO:0000256" key="2">
    <source>
        <dbReference type="ARBA" id="ARBA00023136"/>
    </source>
</evidence>
<dbReference type="RefSeq" id="WP_279299424.1">
    <property type="nucleotide sequence ID" value="NZ_JAOTIF010000026.1"/>
</dbReference>
<evidence type="ECO:0000313" key="6">
    <source>
        <dbReference type="EMBL" id="MCU7551987.1"/>
    </source>
</evidence>
<name>A0A9X2Y089_9BACT</name>
<gene>
    <name evidence="6" type="ORF">OCK74_22900</name>
</gene>
<reference evidence="6" key="1">
    <citation type="submission" date="2022-09" db="EMBL/GenBank/DDBJ databases">
        <authorList>
            <person name="Yuan C."/>
            <person name="Ke Z."/>
        </authorList>
    </citation>
    <scope>NUCLEOTIDE SEQUENCE</scope>
    <source>
        <strain evidence="6">LB-8</strain>
    </source>
</reference>
<dbReference type="GO" id="GO:0009279">
    <property type="term" value="C:cell outer membrane"/>
    <property type="evidence" value="ECO:0007669"/>
    <property type="project" value="UniProtKB-SubCell"/>
</dbReference>
<proteinExistence type="predicted"/>